<dbReference type="Proteomes" id="UP000310200">
    <property type="component" value="Unassembled WGS sequence"/>
</dbReference>
<gene>
    <name evidence="1" type="ORF">DBV15_10360</name>
</gene>
<proteinExistence type="predicted"/>
<dbReference type="EMBL" id="QBLH01001146">
    <property type="protein sequence ID" value="TGZ52903.1"/>
    <property type="molecule type" value="Genomic_DNA"/>
</dbReference>
<accession>A0A4S2KSE3</accession>
<sequence length="165" mass="18278">MAKPKAFRRMTLSFAPRTDTQEGHIKRVYFTYGVVINHTEETCIIKPNDIVAYHTYLTLTQYNLDTALISLDDKHMHSSKLQLPQGDKAAGERERGWNSDLIALLPGTSGKRSAKPIKADFTPTPCKLYVGSNNVAADSHRATDENGKQQGSSAFTLLSNLIINV</sequence>
<protein>
    <submittedName>
        <fullName evidence="1">Uncharacterized protein</fullName>
    </submittedName>
</protein>
<organism evidence="1 2">
    <name type="scientific">Temnothorax longispinosus</name>
    <dbReference type="NCBI Taxonomy" id="300112"/>
    <lineage>
        <taxon>Eukaryota</taxon>
        <taxon>Metazoa</taxon>
        <taxon>Ecdysozoa</taxon>
        <taxon>Arthropoda</taxon>
        <taxon>Hexapoda</taxon>
        <taxon>Insecta</taxon>
        <taxon>Pterygota</taxon>
        <taxon>Neoptera</taxon>
        <taxon>Endopterygota</taxon>
        <taxon>Hymenoptera</taxon>
        <taxon>Apocrita</taxon>
        <taxon>Aculeata</taxon>
        <taxon>Formicoidea</taxon>
        <taxon>Formicidae</taxon>
        <taxon>Myrmicinae</taxon>
        <taxon>Temnothorax</taxon>
    </lineage>
</organism>
<keyword evidence="2" id="KW-1185">Reference proteome</keyword>
<evidence type="ECO:0000313" key="1">
    <source>
        <dbReference type="EMBL" id="TGZ52903.1"/>
    </source>
</evidence>
<comment type="caution">
    <text evidence="1">The sequence shown here is derived from an EMBL/GenBank/DDBJ whole genome shotgun (WGS) entry which is preliminary data.</text>
</comment>
<reference evidence="1 2" key="1">
    <citation type="journal article" date="2019" name="Philos. Trans. R. Soc. Lond., B, Biol. Sci.">
        <title>Ant behaviour and brain gene expression of defending hosts depend on the ecological success of the intruding social parasite.</title>
        <authorList>
            <person name="Kaur R."/>
            <person name="Stoldt M."/>
            <person name="Jongepier E."/>
            <person name="Feldmeyer B."/>
            <person name="Menzel F."/>
            <person name="Bornberg-Bauer E."/>
            <person name="Foitzik S."/>
        </authorList>
    </citation>
    <scope>NUCLEOTIDE SEQUENCE [LARGE SCALE GENOMIC DNA]</scope>
    <source>
        <tissue evidence="1">Whole body</tissue>
    </source>
</reference>
<name>A0A4S2KSE3_9HYME</name>
<dbReference type="AlphaFoldDB" id="A0A4S2KSE3"/>
<evidence type="ECO:0000313" key="2">
    <source>
        <dbReference type="Proteomes" id="UP000310200"/>
    </source>
</evidence>